<feature type="transmembrane region" description="Helical" evidence="1">
    <location>
        <begin position="25"/>
        <end position="42"/>
    </location>
</feature>
<organism evidence="3 4">
    <name type="scientific">Pleurotus ostreatus (strain PC15)</name>
    <name type="common">Oyster mushroom</name>
    <dbReference type="NCBI Taxonomy" id="1137138"/>
    <lineage>
        <taxon>Eukaryota</taxon>
        <taxon>Fungi</taxon>
        <taxon>Dikarya</taxon>
        <taxon>Basidiomycota</taxon>
        <taxon>Agaricomycotina</taxon>
        <taxon>Agaricomycetes</taxon>
        <taxon>Agaricomycetidae</taxon>
        <taxon>Agaricales</taxon>
        <taxon>Pleurotineae</taxon>
        <taxon>Pleurotaceae</taxon>
        <taxon>Pleurotus</taxon>
    </lineage>
</organism>
<dbReference type="OrthoDB" id="2940333at2759"/>
<proteinExistence type="predicted"/>
<keyword evidence="1" id="KW-1133">Transmembrane helix</keyword>
<reference evidence="4" key="1">
    <citation type="journal article" date="2014" name="Proc. Natl. Acad. Sci. U.S.A.">
        <title>Extensive sampling of basidiomycete genomes demonstrates inadequacy of the white-rot/brown-rot paradigm for wood decay fungi.</title>
        <authorList>
            <person name="Riley R."/>
            <person name="Salamov A.A."/>
            <person name="Brown D.W."/>
            <person name="Nagy L.G."/>
            <person name="Floudas D."/>
            <person name="Held B.W."/>
            <person name="Levasseur A."/>
            <person name="Lombard V."/>
            <person name="Morin E."/>
            <person name="Otillar R."/>
            <person name="Lindquist E.A."/>
            <person name="Sun H."/>
            <person name="LaButti K.M."/>
            <person name="Schmutz J."/>
            <person name="Jabbour D."/>
            <person name="Luo H."/>
            <person name="Baker S.E."/>
            <person name="Pisabarro A.G."/>
            <person name="Walton J.D."/>
            <person name="Blanchette R.A."/>
            <person name="Henrissat B."/>
            <person name="Martin F."/>
            <person name="Cullen D."/>
            <person name="Hibbett D.S."/>
            <person name="Grigoriev I.V."/>
        </authorList>
    </citation>
    <scope>NUCLEOTIDE SEQUENCE [LARGE SCALE GENOMIC DNA]</scope>
    <source>
        <strain evidence="4">PC15</strain>
    </source>
</reference>
<dbReference type="AlphaFoldDB" id="A0A067NKC0"/>
<keyword evidence="1" id="KW-0812">Transmembrane</keyword>
<dbReference type="Pfam" id="PF20151">
    <property type="entry name" value="DUF6533"/>
    <property type="match status" value="1"/>
</dbReference>
<keyword evidence="1" id="KW-0472">Membrane</keyword>
<feature type="transmembrane region" description="Helical" evidence="1">
    <location>
        <begin position="115"/>
        <end position="136"/>
    </location>
</feature>
<protein>
    <recommendedName>
        <fullName evidence="2">DUF6533 domain-containing protein</fullName>
    </recommendedName>
</protein>
<evidence type="ECO:0000313" key="4">
    <source>
        <dbReference type="Proteomes" id="UP000027073"/>
    </source>
</evidence>
<name>A0A067NKC0_PLEO1</name>
<feature type="transmembrane region" description="Helical" evidence="1">
    <location>
        <begin position="212"/>
        <end position="231"/>
    </location>
</feature>
<sequence>MNDTFDAGDLAMLESCLTTRRLSNGVLYSALTLFFYDLCLTIDMEIRHIWTARFSVGLVLFISSRYLGLASCIVSLLPTSNLTSTLHVCIRVLAIIAAEMTLAVRTWAIWGRSRIILGILIASAIGGLVPAAITVARDISTKSPTAVSETIQKFCPAFVDSSVGNMWAVPYLVTIMYELVTTGLSLIRICWWRRRIPNAHRQHVLQTLYMDGMLYFLFMLGLGAVNTALVIKASAPELRSTVTQLQTSLHSILASRIILHLANSGHRVKELHSTGSTVAPGGAQFTSIFTSPSEELTTFAATNR</sequence>
<evidence type="ECO:0000256" key="1">
    <source>
        <dbReference type="SAM" id="Phobius"/>
    </source>
</evidence>
<feature type="domain" description="DUF6533" evidence="2">
    <location>
        <begin position="29"/>
        <end position="70"/>
    </location>
</feature>
<dbReference type="InParanoid" id="A0A067NKC0"/>
<accession>A0A067NKC0</accession>
<gene>
    <name evidence="3" type="ORF">PLEOSDRAFT_161973</name>
</gene>
<feature type="transmembrane region" description="Helical" evidence="1">
    <location>
        <begin position="168"/>
        <end position="191"/>
    </location>
</feature>
<dbReference type="HOGENOM" id="CLU_035509_11_3_1"/>
<feature type="transmembrane region" description="Helical" evidence="1">
    <location>
        <begin position="84"/>
        <end position="103"/>
    </location>
</feature>
<dbReference type="VEuPathDB" id="FungiDB:PLEOSDRAFT_161973"/>
<dbReference type="EMBL" id="KL198012">
    <property type="protein sequence ID" value="KDQ24046.1"/>
    <property type="molecule type" value="Genomic_DNA"/>
</dbReference>
<evidence type="ECO:0000259" key="2">
    <source>
        <dbReference type="Pfam" id="PF20151"/>
    </source>
</evidence>
<evidence type="ECO:0000313" key="3">
    <source>
        <dbReference type="EMBL" id="KDQ24046.1"/>
    </source>
</evidence>
<dbReference type="Proteomes" id="UP000027073">
    <property type="component" value="Unassembled WGS sequence"/>
</dbReference>
<dbReference type="InterPro" id="IPR045340">
    <property type="entry name" value="DUF6533"/>
</dbReference>
<feature type="transmembrane region" description="Helical" evidence="1">
    <location>
        <begin position="54"/>
        <end position="78"/>
    </location>
</feature>